<sequence length="514" mass="58991">MTSKTGNLLALGTLGMWGFSPAFDLQEDVSPPADANQALPDAAEPLRVLVLSPGDIRHVLTTIARSRRWKKRPLHIYLYEKAPESLARSLLLLQIVHDWEIPLRQRCNTFLEVFGNALVQERTCDYIQDKANQLVELVCNERGRLADLVDLTHLKMKDRDALVDVFQSWHVHVPFNIERLRDQRLRHFYENRYDYRNNLLDWDYTMAIKKIQDASVIHIRQFRTWRNSGVAFEFGDQEYTAPNRTMSSYAQATKRGHGSVLCRGYWLDIVLGPYISYGTACHRSNKFADGLFEIHNKGSGCEQNRHNTTEVAVFNVLSILHEIETGQVYTMKKAHDVYSGIGELEDGKRDRPHTIDDGRDTDNNNATPRFEELEEVHDDHDEEQVDARKRAQRIVESFDGVILLSGAADDLAKKTRYQHKFDHVHLSVHATNLMTDAEHRLTDLLADEACVSVESSVFLLPLKEGQRVTYMQKLVELADVLGLTPKQKKVFGPSDVYKQENAVLKFDYVRKTTD</sequence>
<gene>
    <name evidence="10" type="primary">Aste57867_11297</name>
    <name evidence="9" type="ORF">As57867_011255</name>
    <name evidence="10" type="ORF">ASTE57867_11297</name>
</gene>
<dbReference type="Proteomes" id="UP000332933">
    <property type="component" value="Unassembled WGS sequence"/>
</dbReference>
<keyword evidence="6" id="KW-0732">Signal</keyword>
<dbReference type="Pfam" id="PF14737">
    <property type="entry name" value="DUF4470"/>
    <property type="match status" value="1"/>
</dbReference>
<dbReference type="EMBL" id="VJMH01005270">
    <property type="protein sequence ID" value="KAF0698049.1"/>
    <property type="molecule type" value="Genomic_DNA"/>
</dbReference>
<keyword evidence="4" id="KW-0970">Cilium biogenesis/degradation</keyword>
<keyword evidence="3" id="KW-0963">Cytoplasm</keyword>
<keyword evidence="11" id="KW-1185">Reference proteome</keyword>
<dbReference type="PANTHER" id="PTHR22118">
    <property type="entry name" value="DYNEIN ASSEMBLY FACTOR 3, AXONEMAL"/>
    <property type="match status" value="1"/>
</dbReference>
<comment type="subcellular location">
    <subcellularLocation>
        <location evidence="1">Cytoplasm</location>
    </subcellularLocation>
</comment>
<proteinExistence type="inferred from homology"/>
<dbReference type="InterPro" id="IPR028235">
    <property type="entry name" value="DNAAF3_C"/>
</dbReference>
<evidence type="ECO:0000256" key="2">
    <source>
        <dbReference type="ARBA" id="ARBA00010449"/>
    </source>
</evidence>
<dbReference type="InterPro" id="IPR039304">
    <property type="entry name" value="DNAAF3"/>
</dbReference>
<feature type="chain" id="PRO_5036116184" evidence="6">
    <location>
        <begin position="23"/>
        <end position="514"/>
    </location>
</feature>
<reference evidence="9" key="2">
    <citation type="submission" date="2019-06" db="EMBL/GenBank/DDBJ databases">
        <title>Genomics analysis of Aphanomyces spp. identifies a new class of oomycete effector associated with host adaptation.</title>
        <authorList>
            <person name="Gaulin E."/>
        </authorList>
    </citation>
    <scope>NUCLEOTIDE SEQUENCE</scope>
    <source>
        <strain evidence="9">CBS 578.67</strain>
    </source>
</reference>
<feature type="region of interest" description="Disordered" evidence="5">
    <location>
        <begin position="343"/>
        <end position="366"/>
    </location>
</feature>
<dbReference type="Pfam" id="PF14740">
    <property type="entry name" value="DUF4471"/>
    <property type="match status" value="1"/>
</dbReference>
<dbReference type="OrthoDB" id="538817at2759"/>
<comment type="similarity">
    <text evidence="2">Belongs to the DNAAF3 family.</text>
</comment>
<accession>A0A485KSI8</accession>
<dbReference type="AlphaFoldDB" id="A0A485KSI8"/>
<evidence type="ECO:0000256" key="3">
    <source>
        <dbReference type="ARBA" id="ARBA00022490"/>
    </source>
</evidence>
<evidence type="ECO:0000256" key="4">
    <source>
        <dbReference type="ARBA" id="ARBA00022794"/>
    </source>
</evidence>
<protein>
    <submittedName>
        <fullName evidence="10">Aste57867_11297 protein</fullName>
    </submittedName>
</protein>
<feature type="domain" description="Dynein assembly factor 3 C-terminal" evidence="8">
    <location>
        <begin position="150"/>
        <end position="486"/>
    </location>
</feature>
<dbReference type="GO" id="GO:0005737">
    <property type="term" value="C:cytoplasm"/>
    <property type="evidence" value="ECO:0007669"/>
    <property type="project" value="UniProtKB-SubCell"/>
</dbReference>
<evidence type="ECO:0000256" key="5">
    <source>
        <dbReference type="SAM" id="MobiDB-lite"/>
    </source>
</evidence>
<evidence type="ECO:0000259" key="8">
    <source>
        <dbReference type="Pfam" id="PF14740"/>
    </source>
</evidence>
<feature type="signal peptide" evidence="6">
    <location>
        <begin position="1"/>
        <end position="22"/>
    </location>
</feature>
<evidence type="ECO:0000313" key="11">
    <source>
        <dbReference type="Proteomes" id="UP000332933"/>
    </source>
</evidence>
<evidence type="ECO:0000256" key="6">
    <source>
        <dbReference type="SAM" id="SignalP"/>
    </source>
</evidence>
<dbReference type="GO" id="GO:0044458">
    <property type="term" value="P:motile cilium assembly"/>
    <property type="evidence" value="ECO:0007669"/>
    <property type="project" value="TreeGrafter"/>
</dbReference>
<dbReference type="EMBL" id="CAADRA010005291">
    <property type="protein sequence ID" value="VFT88159.1"/>
    <property type="molecule type" value="Genomic_DNA"/>
</dbReference>
<dbReference type="InterPro" id="IPR027974">
    <property type="entry name" value="DUF4470"/>
</dbReference>
<name>A0A485KSI8_9STRA</name>
<reference evidence="10 11" key="1">
    <citation type="submission" date="2019-03" db="EMBL/GenBank/DDBJ databases">
        <authorList>
            <person name="Gaulin E."/>
            <person name="Dumas B."/>
        </authorList>
    </citation>
    <scope>NUCLEOTIDE SEQUENCE [LARGE SCALE GENOMIC DNA]</scope>
    <source>
        <strain evidence="10">CBS 568.67</strain>
    </source>
</reference>
<feature type="compositionally biased region" description="Basic and acidic residues" evidence="5">
    <location>
        <begin position="345"/>
        <end position="362"/>
    </location>
</feature>
<evidence type="ECO:0000313" key="10">
    <source>
        <dbReference type="EMBL" id="VFT88159.1"/>
    </source>
</evidence>
<organism evidence="10 11">
    <name type="scientific">Aphanomyces stellatus</name>
    <dbReference type="NCBI Taxonomy" id="120398"/>
    <lineage>
        <taxon>Eukaryota</taxon>
        <taxon>Sar</taxon>
        <taxon>Stramenopiles</taxon>
        <taxon>Oomycota</taxon>
        <taxon>Saprolegniomycetes</taxon>
        <taxon>Saprolegniales</taxon>
        <taxon>Verrucalvaceae</taxon>
        <taxon>Aphanomyces</taxon>
    </lineage>
</organism>
<feature type="domain" description="DUF4470" evidence="7">
    <location>
        <begin position="16"/>
        <end position="119"/>
    </location>
</feature>
<evidence type="ECO:0000256" key="1">
    <source>
        <dbReference type="ARBA" id="ARBA00004496"/>
    </source>
</evidence>
<evidence type="ECO:0000313" key="9">
    <source>
        <dbReference type="EMBL" id="KAF0698049.1"/>
    </source>
</evidence>
<dbReference type="PANTHER" id="PTHR22118:SF14">
    <property type="entry name" value="DYNEIN AXONEMAL ASSEMBLY FACTOR 3"/>
    <property type="match status" value="1"/>
</dbReference>
<evidence type="ECO:0000259" key="7">
    <source>
        <dbReference type="Pfam" id="PF14737"/>
    </source>
</evidence>
<dbReference type="GO" id="GO:0070286">
    <property type="term" value="P:axonemal dynein complex assembly"/>
    <property type="evidence" value="ECO:0007669"/>
    <property type="project" value="InterPro"/>
</dbReference>